<dbReference type="RefSeq" id="XP_064727005.1">
    <property type="nucleotide sequence ID" value="XM_064877503.1"/>
</dbReference>
<protein>
    <submittedName>
        <fullName evidence="1">Uncharacterized protein</fullName>
    </submittedName>
</protein>
<proteinExistence type="predicted"/>
<gene>
    <name evidence="1" type="ORF">PMZ80_009107</name>
</gene>
<organism evidence="1 2">
    <name type="scientific">Knufia obscura</name>
    <dbReference type="NCBI Taxonomy" id="1635080"/>
    <lineage>
        <taxon>Eukaryota</taxon>
        <taxon>Fungi</taxon>
        <taxon>Dikarya</taxon>
        <taxon>Ascomycota</taxon>
        <taxon>Pezizomycotina</taxon>
        <taxon>Eurotiomycetes</taxon>
        <taxon>Chaetothyriomycetidae</taxon>
        <taxon>Chaetothyriales</taxon>
        <taxon>Trichomeriaceae</taxon>
        <taxon>Knufia</taxon>
    </lineage>
</organism>
<dbReference type="EMBL" id="JAVHJV010000012">
    <property type="protein sequence ID" value="KAK5938915.1"/>
    <property type="molecule type" value="Genomic_DNA"/>
</dbReference>
<evidence type="ECO:0000313" key="1">
    <source>
        <dbReference type="EMBL" id="KAK5938915.1"/>
    </source>
</evidence>
<accession>A0ABR0RF82</accession>
<sequence>MITTTSLCTILGIHHPLIHPQCAGIPRSNIDHIHCCNPTAYTTYRVPAAIKLHELCAVLHRGKDLKLVQKLLLEVAELLLCRHRGQRHPRQKQTRCWAEAWYVQLLESGLLGRFSKAELKGRVREREVCEDPVQTLTEAGVCTMARTTGGSQVIAGIAEITGKLRGWFFGTRSCDTGDCSTSTIRPSIPESTRRKTTYDPNVLPIRFSKPRTKSASALVGLEHSEDTRRRTCSTSSSATSFSSGDSVYFDTNSSQTSVSDTTTEAPPEIEHFDRDGKACYGAEASGVNMYKCRRCLRISEEAFWK</sequence>
<keyword evidence="2" id="KW-1185">Reference proteome</keyword>
<evidence type="ECO:0000313" key="2">
    <source>
        <dbReference type="Proteomes" id="UP001334248"/>
    </source>
</evidence>
<dbReference type="GeneID" id="90002556"/>
<reference evidence="1 2" key="1">
    <citation type="journal article" date="2023" name="Res Sq">
        <title>Genomic and morphological characterization of Knufia obscura isolated from the Mars 2020 spacecraft assembly facility.</title>
        <authorList>
            <person name="Chander A.M."/>
            <person name="Teixeira M.M."/>
            <person name="Singh N.K."/>
            <person name="Williams M.P."/>
            <person name="Parker C.W."/>
            <person name="Leo P."/>
            <person name="Stajich J.E."/>
            <person name="Torok T."/>
            <person name="Tighe S."/>
            <person name="Mason C.E."/>
            <person name="Venkateswaran K."/>
        </authorList>
    </citation>
    <scope>NUCLEOTIDE SEQUENCE [LARGE SCALE GENOMIC DNA]</scope>
    <source>
        <strain evidence="1 2">CCFEE 5817</strain>
    </source>
</reference>
<comment type="caution">
    <text evidence="1">The sequence shown here is derived from an EMBL/GenBank/DDBJ whole genome shotgun (WGS) entry which is preliminary data.</text>
</comment>
<name>A0ABR0RF82_9EURO</name>
<dbReference type="Proteomes" id="UP001334248">
    <property type="component" value="Unassembled WGS sequence"/>
</dbReference>